<dbReference type="EMBL" id="AY714868">
    <property type="protein sequence ID" value="AAU84195.1"/>
    <property type="molecule type" value="Genomic_DNA"/>
</dbReference>
<organism evidence="1">
    <name type="scientific">Uncultured archaeon GZfos26G2</name>
    <dbReference type="NCBI Taxonomy" id="3386331"/>
    <lineage>
        <taxon>Archaea</taxon>
        <taxon>Methanobacteriati</taxon>
        <taxon>Methanobacteriota</taxon>
        <taxon>Stenosarchaea group</taxon>
        <taxon>Methanomicrobia</taxon>
        <taxon>Candidatus Methanophagales</taxon>
        <taxon>Candidatus Methanophagaceae</taxon>
        <taxon>Candidatus Methanophaga</taxon>
    </lineage>
</organism>
<evidence type="ECO:0000313" key="1">
    <source>
        <dbReference type="EMBL" id="AAU84195.1"/>
    </source>
</evidence>
<protein>
    <recommendedName>
        <fullName evidence="2">Ribbon-helix-helix protein CopG domain-containing protein</fullName>
    </recommendedName>
</protein>
<reference evidence="1" key="1">
    <citation type="journal article" date="2004" name="Science">
        <title>Reverse methanogenesis: testing the hypothesis with environmental genomics.</title>
        <authorList>
            <person name="Hallam S.J."/>
            <person name="Putnam N."/>
            <person name="Preston C.M."/>
            <person name="Detter J.C."/>
            <person name="Rokhsar D."/>
            <person name="Richardson P.M."/>
            <person name="DeLong E.F."/>
        </authorList>
    </citation>
    <scope>NUCLEOTIDE SEQUENCE</scope>
</reference>
<evidence type="ECO:0008006" key="2">
    <source>
        <dbReference type="Google" id="ProtNLM"/>
    </source>
</evidence>
<proteinExistence type="predicted"/>
<accession>Q648I2</accession>
<dbReference type="AlphaFoldDB" id="Q648I2"/>
<sequence>MTCKHYTMRTKSDVTISLDSGLLQKIDGEVEERKLKSRSSLIEEKLWQVYRLKDIDERVSDLIVELMELAAKSPEFVEAFRKTLKNVEGGGK</sequence>
<gene>
    <name evidence="1" type="ORF">GZ37D1_42</name>
</gene>
<reference evidence="1" key="2">
    <citation type="submission" date="2004-08" db="EMBL/GenBank/DDBJ databases">
        <authorList>
            <person name="Putnam N."/>
            <person name="Detter J.C."/>
            <person name="Richardson P.M."/>
            <person name="Rokhsar D."/>
        </authorList>
    </citation>
    <scope>NUCLEOTIDE SEQUENCE</scope>
</reference>
<name>Q648I2_UNCAG</name>